<evidence type="ECO:0000313" key="9">
    <source>
        <dbReference type="EMBL" id="KAF4722528.1"/>
    </source>
</evidence>
<dbReference type="GO" id="GO:0005524">
    <property type="term" value="F:ATP binding"/>
    <property type="evidence" value="ECO:0007669"/>
    <property type="project" value="UniProtKB-KW"/>
</dbReference>
<sequence>RDKELSKLKDYAEVRAFNSFLISAIPVLVSVVSFGAYVLIPGNPPLTAVKAFTSLSLFNVIRFPLMQLPNVLNQISACVVSLNRIEGFLRLPELDESTRIRTDSKVEHLAPTDHLAIMDATFSWVSAHGIGDLSTPRPRRTFEL</sequence>
<dbReference type="Proteomes" id="UP000553632">
    <property type="component" value="Unassembled WGS sequence"/>
</dbReference>
<gene>
    <name evidence="9" type="primary">ABCC8_5</name>
    <name evidence="9" type="ORF">FOZ63_021022</name>
</gene>
<reference evidence="9 10" key="1">
    <citation type="submission" date="2020-04" db="EMBL/GenBank/DDBJ databases">
        <title>Perkinsus olseni comparative genomics.</title>
        <authorList>
            <person name="Bogema D.R."/>
        </authorList>
    </citation>
    <scope>NUCLEOTIDE SEQUENCE [LARGE SCALE GENOMIC DNA]</scope>
    <source>
        <strain evidence="9 10">ATCC PRA-207</strain>
    </source>
</reference>
<comment type="subcellular location">
    <subcellularLocation>
        <location evidence="1">Membrane</location>
        <topology evidence="1">Multi-pass membrane protein</topology>
    </subcellularLocation>
</comment>
<dbReference type="InterPro" id="IPR036640">
    <property type="entry name" value="ABC1_TM_sf"/>
</dbReference>
<evidence type="ECO:0000256" key="5">
    <source>
        <dbReference type="ARBA" id="ARBA00022840"/>
    </source>
</evidence>
<evidence type="ECO:0000256" key="3">
    <source>
        <dbReference type="ARBA" id="ARBA00022692"/>
    </source>
</evidence>
<keyword evidence="10" id="KW-1185">Reference proteome</keyword>
<evidence type="ECO:0000256" key="4">
    <source>
        <dbReference type="ARBA" id="ARBA00022741"/>
    </source>
</evidence>
<keyword evidence="3 8" id="KW-0812">Transmembrane</keyword>
<proteinExistence type="inferred from homology"/>
<dbReference type="SUPFAM" id="SSF90123">
    <property type="entry name" value="ABC transporter transmembrane region"/>
    <property type="match status" value="1"/>
</dbReference>
<evidence type="ECO:0000256" key="8">
    <source>
        <dbReference type="SAM" id="Phobius"/>
    </source>
</evidence>
<feature type="transmembrane region" description="Helical" evidence="8">
    <location>
        <begin position="20"/>
        <end position="40"/>
    </location>
</feature>
<evidence type="ECO:0000256" key="2">
    <source>
        <dbReference type="ARBA" id="ARBA00009726"/>
    </source>
</evidence>
<keyword evidence="4" id="KW-0547">Nucleotide-binding</keyword>
<feature type="non-terminal residue" evidence="9">
    <location>
        <position position="144"/>
    </location>
</feature>
<evidence type="ECO:0000256" key="7">
    <source>
        <dbReference type="ARBA" id="ARBA00023136"/>
    </source>
</evidence>
<dbReference type="EMBL" id="JABANO010024050">
    <property type="protein sequence ID" value="KAF4722528.1"/>
    <property type="molecule type" value="Genomic_DNA"/>
</dbReference>
<feature type="non-terminal residue" evidence="9">
    <location>
        <position position="1"/>
    </location>
</feature>
<evidence type="ECO:0000256" key="1">
    <source>
        <dbReference type="ARBA" id="ARBA00004141"/>
    </source>
</evidence>
<keyword evidence="6 8" id="KW-1133">Transmembrane helix</keyword>
<dbReference type="Gene3D" id="1.20.1560.10">
    <property type="entry name" value="ABC transporter type 1, transmembrane domain"/>
    <property type="match status" value="1"/>
</dbReference>
<keyword evidence="5 9" id="KW-0067">ATP-binding</keyword>
<dbReference type="AlphaFoldDB" id="A0A7J6RPB0"/>
<name>A0A7J6RPB0_PEROL</name>
<organism evidence="9 10">
    <name type="scientific">Perkinsus olseni</name>
    <name type="common">Perkinsus atlanticus</name>
    <dbReference type="NCBI Taxonomy" id="32597"/>
    <lineage>
        <taxon>Eukaryota</taxon>
        <taxon>Sar</taxon>
        <taxon>Alveolata</taxon>
        <taxon>Perkinsozoa</taxon>
        <taxon>Perkinsea</taxon>
        <taxon>Perkinsida</taxon>
        <taxon>Perkinsidae</taxon>
        <taxon>Perkinsus</taxon>
    </lineage>
</organism>
<accession>A0A7J6RPB0</accession>
<dbReference type="InterPro" id="IPR050173">
    <property type="entry name" value="ABC_transporter_C-like"/>
</dbReference>
<dbReference type="GO" id="GO:0016020">
    <property type="term" value="C:membrane"/>
    <property type="evidence" value="ECO:0007669"/>
    <property type="project" value="UniProtKB-SubCell"/>
</dbReference>
<protein>
    <submittedName>
        <fullName evidence="9">ATP-binding cassette sub- C member 8</fullName>
    </submittedName>
</protein>
<dbReference type="GO" id="GO:0042626">
    <property type="term" value="F:ATPase-coupled transmembrane transporter activity"/>
    <property type="evidence" value="ECO:0007669"/>
    <property type="project" value="TreeGrafter"/>
</dbReference>
<comment type="similarity">
    <text evidence="2">Belongs to the ABC transporter superfamily. ABCC family. Conjugate transporter (TC 3.A.1.208) subfamily.</text>
</comment>
<dbReference type="PANTHER" id="PTHR24223">
    <property type="entry name" value="ATP-BINDING CASSETTE SUB-FAMILY C"/>
    <property type="match status" value="1"/>
</dbReference>
<comment type="caution">
    <text evidence="9">The sequence shown here is derived from an EMBL/GenBank/DDBJ whole genome shotgun (WGS) entry which is preliminary data.</text>
</comment>
<dbReference type="PANTHER" id="PTHR24223:SF456">
    <property type="entry name" value="MULTIDRUG RESISTANCE-ASSOCIATED PROTEIN LETHAL(2)03659"/>
    <property type="match status" value="1"/>
</dbReference>
<evidence type="ECO:0000256" key="6">
    <source>
        <dbReference type="ARBA" id="ARBA00022989"/>
    </source>
</evidence>
<evidence type="ECO:0000313" key="10">
    <source>
        <dbReference type="Proteomes" id="UP000553632"/>
    </source>
</evidence>
<keyword evidence="7 8" id="KW-0472">Membrane</keyword>